<keyword evidence="1" id="KW-0732">Signal</keyword>
<dbReference type="Proteomes" id="UP001212263">
    <property type="component" value="Unassembled WGS sequence"/>
</dbReference>
<evidence type="ECO:0000313" key="3">
    <source>
        <dbReference type="Proteomes" id="UP001212263"/>
    </source>
</evidence>
<evidence type="ECO:0000313" key="2">
    <source>
        <dbReference type="EMBL" id="MDB9224031.1"/>
    </source>
</evidence>
<gene>
    <name evidence="2" type="ORF">PN645_13575</name>
</gene>
<keyword evidence="2" id="KW-0449">Lipoprotein</keyword>
<accession>A0AAW6FLW7</accession>
<organism evidence="2 3">
    <name type="scientific">Odoribacter splanchnicus</name>
    <dbReference type="NCBI Taxonomy" id="28118"/>
    <lineage>
        <taxon>Bacteria</taxon>
        <taxon>Pseudomonadati</taxon>
        <taxon>Bacteroidota</taxon>
        <taxon>Bacteroidia</taxon>
        <taxon>Bacteroidales</taxon>
        <taxon>Odoribacteraceae</taxon>
        <taxon>Odoribacter</taxon>
    </lineage>
</organism>
<feature type="chain" id="PRO_5043566166" evidence="1">
    <location>
        <begin position="20"/>
        <end position="484"/>
    </location>
</feature>
<dbReference type="SUPFAM" id="SSF82171">
    <property type="entry name" value="DPP6 N-terminal domain-like"/>
    <property type="match status" value="1"/>
</dbReference>
<comment type="caution">
    <text evidence="2">The sequence shown here is derived from an EMBL/GenBank/DDBJ whole genome shotgun (WGS) entry which is preliminary data.</text>
</comment>
<dbReference type="InterPro" id="IPR032183">
    <property type="entry name" value="PKD-like"/>
</dbReference>
<dbReference type="AlphaFoldDB" id="A0AAW6FLW7"/>
<feature type="signal peptide" evidence="1">
    <location>
        <begin position="1"/>
        <end position="19"/>
    </location>
</feature>
<protein>
    <submittedName>
        <fullName evidence="2">PKD-like family lipoprotein</fullName>
    </submittedName>
</protein>
<name>A0AAW6FLW7_9BACT</name>
<evidence type="ECO:0000256" key="1">
    <source>
        <dbReference type="SAM" id="SignalP"/>
    </source>
</evidence>
<proteinExistence type="predicted"/>
<sequence length="484" mass="54911">MKILLYMGAMLLLLAAACSEDKGNYNYLPVNTIVEDSIEGTYTVVQFDTLTIKPYLRFSREESEDLSFEWSIEGQVISTDPVCHARIMMEPNDEKDVNNRWYDALLCITDNTTGLKYYKSFRVTVNTAYSVALYMLSEGTDGQARLSFQRRDIPDAPIVHDVFEAANPRLGKLGKKPRQVYTGSIMSKTFVVICEEGDKKMAVLNRTNLKLDKNYNEEVVMGGYSGTFTPYEIKVLMGGMVVAKEGLLGYNYMNSAALYRPIVGDYDFAHWVDCNYTMDAYLWISYDNKSEQFMRLEVSQGVAYDKVSPIPTPEDFSTKGQKFLVGGHSGYDCSRPVLYNSAEKKAYFYKILMTADEWDMTTMQPIWEFSYSKIMERGNLLDEKSVTVFGENSLYWFIANGNKIVRLHGDGGEAKEVYTAPQGEVTTMMLDAKEERLFVVAYDGSKSYIYSVGVLNEDWGKLKELPLEMEGKIVSVAATGSWKY</sequence>
<dbReference type="RefSeq" id="WP_046402552.1">
    <property type="nucleotide sequence ID" value="NZ_JAQMRB010000008.1"/>
</dbReference>
<dbReference type="EMBL" id="JAQMRD010000018">
    <property type="protein sequence ID" value="MDB9224031.1"/>
    <property type="molecule type" value="Genomic_DNA"/>
</dbReference>
<dbReference type="PROSITE" id="PS51257">
    <property type="entry name" value="PROKAR_LIPOPROTEIN"/>
    <property type="match status" value="1"/>
</dbReference>
<dbReference type="Pfam" id="PF16407">
    <property type="entry name" value="PKD_2"/>
    <property type="match status" value="1"/>
</dbReference>
<reference evidence="2" key="1">
    <citation type="submission" date="2023-01" db="EMBL/GenBank/DDBJ databases">
        <title>Human gut microbiome strain richness.</title>
        <authorList>
            <person name="Chen-Liaw A."/>
        </authorList>
    </citation>
    <scope>NUCLEOTIDE SEQUENCE</scope>
    <source>
        <strain evidence="2">RTP21484st1_B7_RTP21484_190118</strain>
    </source>
</reference>